<dbReference type="EMBL" id="QGGP01000002">
    <property type="protein sequence ID" value="PWK19676.1"/>
    <property type="molecule type" value="Genomic_DNA"/>
</dbReference>
<reference evidence="4 5" key="1">
    <citation type="submission" date="2018-05" db="EMBL/GenBank/DDBJ databases">
        <title>Genomic Encyclopedia of Archaeal and Bacterial Type Strains, Phase II (KMG-II): from individual species to whole genera.</title>
        <authorList>
            <person name="Goeker M."/>
        </authorList>
    </citation>
    <scope>NUCLEOTIDE SEQUENCE [LARGE SCALE GENOMIC DNA]</scope>
    <source>
        <strain evidence="4 5">DSM 22637</strain>
    </source>
</reference>
<evidence type="ECO:0000259" key="3">
    <source>
        <dbReference type="Pfam" id="PF18962"/>
    </source>
</evidence>
<organism evidence="4 5">
    <name type="scientific">Xanthomarina spongicola</name>
    <dbReference type="NCBI Taxonomy" id="570520"/>
    <lineage>
        <taxon>Bacteria</taxon>
        <taxon>Pseudomonadati</taxon>
        <taxon>Bacteroidota</taxon>
        <taxon>Flavobacteriia</taxon>
        <taxon>Flavobacteriales</taxon>
        <taxon>Flavobacteriaceae</taxon>
        <taxon>Xanthomarina</taxon>
    </lineage>
</organism>
<feature type="signal peptide" evidence="2">
    <location>
        <begin position="1"/>
        <end position="18"/>
    </location>
</feature>
<comment type="caution">
    <text evidence="4">The sequence shown here is derived from an EMBL/GenBank/DDBJ whole genome shotgun (WGS) entry which is preliminary data.</text>
</comment>
<keyword evidence="1 2" id="KW-0732">Signal</keyword>
<keyword evidence="5" id="KW-1185">Reference proteome</keyword>
<protein>
    <submittedName>
        <fullName evidence="4">Putative secreted protein (Por secretion system target)</fullName>
    </submittedName>
</protein>
<feature type="domain" description="Secretion system C-terminal sorting" evidence="3">
    <location>
        <begin position="85"/>
        <end position="151"/>
    </location>
</feature>
<evidence type="ECO:0000256" key="2">
    <source>
        <dbReference type="SAM" id="SignalP"/>
    </source>
</evidence>
<accession>A0A316DPJ6</accession>
<name>A0A316DPJ6_9FLAO</name>
<evidence type="ECO:0000313" key="4">
    <source>
        <dbReference type="EMBL" id="PWK19676.1"/>
    </source>
</evidence>
<dbReference type="InterPro" id="IPR026444">
    <property type="entry name" value="Secre_tail"/>
</dbReference>
<sequence>MKKVYFLMMLCVGFAATAQTIEKFSIDNGGASTIAGEVNILYTIGEVNIQELSVGNIHVSEGFINPITDGSTLSIESETAEAIKIFPNPVSETLYISTDQQIETVTLYDLLGKQVLLAKKVNQIEVRNLKSGIYLLKIKTDRSKITKKIIIN</sequence>
<proteinExistence type="predicted"/>
<gene>
    <name evidence="4" type="ORF">LX78_01026</name>
</gene>
<dbReference type="RefSeq" id="WP_170109801.1">
    <property type="nucleotide sequence ID" value="NZ_QGGP01000002.1"/>
</dbReference>
<evidence type="ECO:0000313" key="5">
    <source>
        <dbReference type="Proteomes" id="UP000245430"/>
    </source>
</evidence>
<dbReference type="AlphaFoldDB" id="A0A316DPJ6"/>
<feature type="chain" id="PRO_5016395432" evidence="2">
    <location>
        <begin position="19"/>
        <end position="152"/>
    </location>
</feature>
<dbReference type="Pfam" id="PF18962">
    <property type="entry name" value="Por_Secre_tail"/>
    <property type="match status" value="1"/>
</dbReference>
<evidence type="ECO:0000256" key="1">
    <source>
        <dbReference type="ARBA" id="ARBA00022729"/>
    </source>
</evidence>
<dbReference type="Proteomes" id="UP000245430">
    <property type="component" value="Unassembled WGS sequence"/>
</dbReference>
<dbReference type="NCBIfam" id="TIGR04183">
    <property type="entry name" value="Por_Secre_tail"/>
    <property type="match status" value="1"/>
</dbReference>